<evidence type="ECO:0000313" key="3">
    <source>
        <dbReference type="Proteomes" id="UP000019149"/>
    </source>
</evidence>
<evidence type="ECO:0000256" key="1">
    <source>
        <dbReference type="SAM" id="MobiDB-lite"/>
    </source>
</evidence>
<comment type="caution">
    <text evidence="2">The sequence shown here is derived from an EMBL/GenBank/DDBJ whole genome shotgun (WGS) entry which is preliminary data.</text>
</comment>
<proteinExistence type="predicted"/>
<dbReference type="EMBL" id="APAU02000001">
    <property type="protein sequence ID" value="EUB64923.1"/>
    <property type="molecule type" value="Genomic_DNA"/>
</dbReference>
<evidence type="ECO:0000313" key="2">
    <source>
        <dbReference type="EMBL" id="EUB64923.1"/>
    </source>
</evidence>
<sequence>MRQLRLSSQQYGGSDLLNSTATSTKTMVASESPSLSSTVLAWVYTHFEGAEVCARRLTTTRRAPTQRREPRSVRNLKRNAPPCQRLLHLAVEWPSPDVGKLAELEHFEAKKCNKLELRII</sequence>
<keyword evidence="3" id="KW-1185">Reference proteome</keyword>
<protein>
    <submittedName>
        <fullName evidence="2">Uncharacterized protein</fullName>
    </submittedName>
</protein>
<dbReference type="GeneID" id="36335907"/>
<gene>
    <name evidence="2" type="ORF">EGR_00192</name>
</gene>
<dbReference type="Proteomes" id="UP000019149">
    <property type="component" value="Unassembled WGS sequence"/>
</dbReference>
<organism evidence="2 3">
    <name type="scientific">Echinococcus granulosus</name>
    <name type="common">Hydatid tapeworm</name>
    <dbReference type="NCBI Taxonomy" id="6210"/>
    <lineage>
        <taxon>Eukaryota</taxon>
        <taxon>Metazoa</taxon>
        <taxon>Spiralia</taxon>
        <taxon>Lophotrochozoa</taxon>
        <taxon>Platyhelminthes</taxon>
        <taxon>Cestoda</taxon>
        <taxon>Eucestoda</taxon>
        <taxon>Cyclophyllidea</taxon>
        <taxon>Taeniidae</taxon>
        <taxon>Echinococcus</taxon>
        <taxon>Echinococcus granulosus group</taxon>
    </lineage>
</organism>
<dbReference type="CTD" id="36335907"/>
<feature type="region of interest" description="Disordered" evidence="1">
    <location>
        <begin position="58"/>
        <end position="78"/>
    </location>
</feature>
<dbReference type="OrthoDB" id="10548018at2759"/>
<dbReference type="KEGG" id="egl:EGR_00192"/>
<reference evidence="2 3" key="1">
    <citation type="journal article" date="2013" name="Nat. Genet.">
        <title>The genome of the hydatid tapeworm Echinococcus granulosus.</title>
        <authorList>
            <person name="Zheng H."/>
            <person name="Zhang W."/>
            <person name="Zhang L."/>
            <person name="Zhang Z."/>
            <person name="Li J."/>
            <person name="Lu G."/>
            <person name="Zhu Y."/>
            <person name="Wang Y."/>
            <person name="Huang Y."/>
            <person name="Liu J."/>
            <person name="Kang H."/>
            <person name="Chen J."/>
            <person name="Wang L."/>
            <person name="Chen A."/>
            <person name="Yu S."/>
            <person name="Gao Z."/>
            <person name="Jin L."/>
            <person name="Gu W."/>
            <person name="Wang Z."/>
            <person name="Zhao L."/>
            <person name="Shi B."/>
            <person name="Wen H."/>
            <person name="Lin R."/>
            <person name="Jones M.K."/>
            <person name="Brejova B."/>
            <person name="Vinar T."/>
            <person name="Zhao G."/>
            <person name="McManus D.P."/>
            <person name="Chen Z."/>
            <person name="Zhou Y."/>
            <person name="Wang S."/>
        </authorList>
    </citation>
    <scope>NUCLEOTIDE SEQUENCE [LARGE SCALE GENOMIC DNA]</scope>
</reference>
<dbReference type="RefSeq" id="XP_024356119.1">
    <property type="nucleotide sequence ID" value="XM_024489441.1"/>
</dbReference>
<dbReference type="AlphaFoldDB" id="W6UUA6"/>
<accession>W6UUA6</accession>
<name>W6UUA6_ECHGR</name>